<name>A0A2T4BQ52_TRILO</name>
<proteinExistence type="predicted"/>
<feature type="chain" id="PRO_5015529852" evidence="1">
    <location>
        <begin position="19"/>
        <end position="150"/>
    </location>
</feature>
<dbReference type="Proteomes" id="UP000240760">
    <property type="component" value="Unassembled WGS sequence"/>
</dbReference>
<evidence type="ECO:0000313" key="2">
    <source>
        <dbReference type="EMBL" id="PTB71416.1"/>
    </source>
</evidence>
<feature type="signal peptide" evidence="1">
    <location>
        <begin position="1"/>
        <end position="18"/>
    </location>
</feature>
<organism evidence="2 3">
    <name type="scientific">Trichoderma longibrachiatum ATCC 18648</name>
    <dbReference type="NCBI Taxonomy" id="983965"/>
    <lineage>
        <taxon>Eukaryota</taxon>
        <taxon>Fungi</taxon>
        <taxon>Dikarya</taxon>
        <taxon>Ascomycota</taxon>
        <taxon>Pezizomycotina</taxon>
        <taxon>Sordariomycetes</taxon>
        <taxon>Hypocreomycetidae</taxon>
        <taxon>Hypocreales</taxon>
        <taxon>Hypocreaceae</taxon>
        <taxon>Trichoderma</taxon>
    </lineage>
</organism>
<evidence type="ECO:0000256" key="1">
    <source>
        <dbReference type="SAM" id="SignalP"/>
    </source>
</evidence>
<dbReference type="AlphaFoldDB" id="A0A2T4BQ52"/>
<accession>A0A2T4BQ52</accession>
<gene>
    <name evidence="2" type="ORF">M440DRAFT_1150007</name>
</gene>
<keyword evidence="1" id="KW-0732">Signal</keyword>
<protein>
    <submittedName>
        <fullName evidence="2">Uncharacterized protein</fullName>
    </submittedName>
</protein>
<evidence type="ECO:0000313" key="3">
    <source>
        <dbReference type="Proteomes" id="UP000240760"/>
    </source>
</evidence>
<sequence>MMGLSFLFSLHLFFKSGATVLASIAPPPLASQFDTPPPLAPPTPLLCRMSASLLTKPADPGLGSGTTLFDIKESRFATSPFKDGNLQYPIQTCNLPQPCYQWTRILHNINTFNNSNSNSNSKTNSNSISLTTSTTLTAATTRINTTTTFF</sequence>
<reference evidence="2 3" key="1">
    <citation type="submission" date="2016-07" db="EMBL/GenBank/DDBJ databases">
        <title>Multiple horizontal gene transfer events from other fungi enriched the ability of initially mycotrophic Trichoderma (Ascomycota) to feed on dead plant biomass.</title>
        <authorList>
            <consortium name="DOE Joint Genome Institute"/>
            <person name="Aerts A."/>
            <person name="Atanasova L."/>
            <person name="Chenthamara K."/>
            <person name="Zhang J."/>
            <person name="Grujic M."/>
            <person name="Henrissat B."/>
            <person name="Kuo A."/>
            <person name="Salamov A."/>
            <person name="Lipzen A."/>
            <person name="Labutti K."/>
            <person name="Barry K."/>
            <person name="Miao Y."/>
            <person name="Rahimi M.J."/>
            <person name="Shen Q."/>
            <person name="Grigoriev I.V."/>
            <person name="Kubicek C.P."/>
            <person name="Druzhinina I.S."/>
        </authorList>
    </citation>
    <scope>NUCLEOTIDE SEQUENCE [LARGE SCALE GENOMIC DNA]</scope>
    <source>
        <strain evidence="2 3">ATCC 18648</strain>
    </source>
</reference>
<dbReference type="EMBL" id="KZ679149">
    <property type="protein sequence ID" value="PTB71416.1"/>
    <property type="molecule type" value="Genomic_DNA"/>
</dbReference>
<keyword evidence="3" id="KW-1185">Reference proteome</keyword>